<organism evidence="2 3">
    <name type="scientific">Maudiozyma barnettii</name>
    <dbReference type="NCBI Taxonomy" id="61262"/>
    <lineage>
        <taxon>Eukaryota</taxon>
        <taxon>Fungi</taxon>
        <taxon>Dikarya</taxon>
        <taxon>Ascomycota</taxon>
        <taxon>Saccharomycotina</taxon>
        <taxon>Saccharomycetes</taxon>
        <taxon>Saccharomycetales</taxon>
        <taxon>Saccharomycetaceae</taxon>
        <taxon>Maudiozyma</taxon>
    </lineage>
</organism>
<dbReference type="EMBL" id="CAEFZW010000005">
    <property type="protein sequence ID" value="CAB4255146.1"/>
    <property type="molecule type" value="Genomic_DNA"/>
</dbReference>
<feature type="region of interest" description="Disordered" evidence="1">
    <location>
        <begin position="1"/>
        <end position="26"/>
    </location>
</feature>
<feature type="compositionally biased region" description="Basic and acidic residues" evidence="1">
    <location>
        <begin position="56"/>
        <end position="72"/>
    </location>
</feature>
<dbReference type="AlphaFoldDB" id="A0A8H2VGD5"/>
<dbReference type="OrthoDB" id="5594977at2759"/>
<evidence type="ECO:0008006" key="4">
    <source>
        <dbReference type="Google" id="ProtNLM"/>
    </source>
</evidence>
<evidence type="ECO:0000313" key="2">
    <source>
        <dbReference type="EMBL" id="CAB4255146.1"/>
    </source>
</evidence>
<reference evidence="2 3" key="1">
    <citation type="submission" date="2020-05" db="EMBL/GenBank/DDBJ databases">
        <authorList>
            <person name="Casaregola S."/>
            <person name="Devillers H."/>
            <person name="Grondin C."/>
        </authorList>
    </citation>
    <scope>NUCLEOTIDE SEQUENCE [LARGE SCALE GENOMIC DNA]</scope>
    <source>
        <strain evidence="2 3">CLIB 1767</strain>
    </source>
</reference>
<name>A0A8H2VGD5_9SACH</name>
<feature type="compositionally biased region" description="Basic and acidic residues" evidence="1">
    <location>
        <begin position="79"/>
        <end position="106"/>
    </location>
</feature>
<proteinExistence type="predicted"/>
<sequence>MVASTDKKMEADELMEFLDNLPEGTSKSGAAIAAAGANGSTDKNEDIMKFLDDLEKDTKTDSKKGNDSKKIEPTTTTTEKLEKEPEVKDDKKIEESKATEQDKEAVPTDEDEQLDDPITSISNWWSSSGANTVSSLWSKTTEQATQLKNRLAQEQAALPLPIPPINSTTISDLAKSLQKIVVGETEEVLRIHLVHDLVNYSYLQYHVEQRFDQVLSDQVQGGIRIFVDEWGKPNSSQQQQPVPDAVILNSDDIGNNGNVSIVKNPISIKRQLNAFSGKVSDGEKLAFANLDNAVKLFNKAHEEVIRQQKENENETTSNDSANISDIFISILPVVIPTVSGSDERNTATDASQPGNFSFTMVLKDITNDITSTTRSQGFPAKWIHWLEGGSVLRKEHENQQEHDSDQGDGDDEEEEQIDPSEWVQDWVEDGISLVLGVVAQNYVVERMGFN</sequence>
<protein>
    <recommendedName>
        <fullName evidence="4">Maintenance of telomere capping protein 1</fullName>
    </recommendedName>
</protein>
<feature type="compositionally biased region" description="Basic and acidic residues" evidence="1">
    <location>
        <begin position="396"/>
        <end position="405"/>
    </location>
</feature>
<accession>A0A8H2VGD5</accession>
<evidence type="ECO:0000256" key="1">
    <source>
        <dbReference type="SAM" id="MobiDB-lite"/>
    </source>
</evidence>
<dbReference type="Pfam" id="PF10310">
    <property type="entry name" value="DUF5427"/>
    <property type="match status" value="1"/>
</dbReference>
<dbReference type="GeneID" id="64858179"/>
<dbReference type="PANTHER" id="PTHR28265">
    <property type="entry name" value="MAINTENANCE OF TELOMERE CAPPING PROTEIN 1"/>
    <property type="match status" value="1"/>
</dbReference>
<evidence type="ECO:0000313" key="3">
    <source>
        <dbReference type="Proteomes" id="UP000644660"/>
    </source>
</evidence>
<feature type="region of interest" description="Disordered" evidence="1">
    <location>
        <begin position="396"/>
        <end position="419"/>
    </location>
</feature>
<comment type="caution">
    <text evidence="2">The sequence shown here is derived from an EMBL/GenBank/DDBJ whole genome shotgun (WGS) entry which is preliminary data.</text>
</comment>
<dbReference type="PANTHER" id="PTHR28265:SF1">
    <property type="entry name" value="MAINTENANCE OF TELOMERE CAPPING PROTEIN 1"/>
    <property type="match status" value="1"/>
</dbReference>
<feature type="compositionally biased region" description="Acidic residues" evidence="1">
    <location>
        <begin position="406"/>
        <end position="418"/>
    </location>
</feature>
<dbReference type="Proteomes" id="UP000644660">
    <property type="component" value="Unassembled WGS sequence"/>
</dbReference>
<dbReference type="InterPro" id="IPR018814">
    <property type="entry name" value="DUF5427"/>
</dbReference>
<keyword evidence="3" id="KW-1185">Reference proteome</keyword>
<dbReference type="RefSeq" id="XP_041406990.1">
    <property type="nucleotide sequence ID" value="XM_041551056.1"/>
</dbReference>
<feature type="compositionally biased region" description="Basic and acidic residues" evidence="1">
    <location>
        <begin position="1"/>
        <end position="11"/>
    </location>
</feature>
<feature type="region of interest" description="Disordered" evidence="1">
    <location>
        <begin position="56"/>
        <end position="116"/>
    </location>
</feature>
<gene>
    <name evidence="2" type="ORF">KABA2_05S09438</name>
</gene>